<keyword evidence="6 15" id="KW-0963">Cytoplasm</keyword>
<keyword evidence="10 15" id="KW-0067">ATP-binding</keyword>
<protein>
    <recommendedName>
        <fullName evidence="5 15">Phosphoribosylformylglycinamidine cyclo-ligase</fullName>
        <ecNumber evidence="4 15">6.3.3.1</ecNumber>
    </recommendedName>
    <alternativeName>
        <fullName evidence="12 15">AIR synthase</fullName>
    </alternativeName>
    <alternativeName>
        <fullName evidence="13 15">AIRS</fullName>
    </alternativeName>
    <alternativeName>
        <fullName evidence="11 15">Phosphoribosyl-aminoimidazole synthetase</fullName>
    </alternativeName>
</protein>
<dbReference type="SUPFAM" id="SSF56042">
    <property type="entry name" value="PurM C-terminal domain-like"/>
    <property type="match status" value="1"/>
</dbReference>
<dbReference type="PANTHER" id="PTHR10520:SF12">
    <property type="entry name" value="TRIFUNCTIONAL PURINE BIOSYNTHETIC PROTEIN ADENOSINE-3"/>
    <property type="match status" value="1"/>
</dbReference>
<dbReference type="EC" id="6.3.3.1" evidence="4 15"/>
<dbReference type="SUPFAM" id="SSF55326">
    <property type="entry name" value="PurM N-terminal domain-like"/>
    <property type="match status" value="1"/>
</dbReference>
<accession>A0A5C8G1U0</accession>
<feature type="domain" description="PurM-like C-terminal" evidence="17">
    <location>
        <begin position="177"/>
        <end position="342"/>
    </location>
</feature>
<dbReference type="AlphaFoldDB" id="A0A5C8G1U0"/>
<evidence type="ECO:0000256" key="7">
    <source>
        <dbReference type="ARBA" id="ARBA00022598"/>
    </source>
</evidence>
<evidence type="ECO:0000259" key="16">
    <source>
        <dbReference type="Pfam" id="PF00586"/>
    </source>
</evidence>
<evidence type="ECO:0000256" key="11">
    <source>
        <dbReference type="ARBA" id="ARBA00031908"/>
    </source>
</evidence>
<dbReference type="Gene3D" id="3.90.650.10">
    <property type="entry name" value="PurM-like C-terminal domain"/>
    <property type="match status" value="1"/>
</dbReference>
<dbReference type="NCBIfam" id="TIGR00878">
    <property type="entry name" value="purM"/>
    <property type="match status" value="1"/>
</dbReference>
<evidence type="ECO:0000256" key="10">
    <source>
        <dbReference type="ARBA" id="ARBA00022840"/>
    </source>
</evidence>
<evidence type="ECO:0000313" key="19">
    <source>
        <dbReference type="Proteomes" id="UP000322327"/>
    </source>
</evidence>
<dbReference type="GO" id="GO:0046084">
    <property type="term" value="P:adenine biosynthetic process"/>
    <property type="evidence" value="ECO:0007669"/>
    <property type="project" value="TreeGrafter"/>
</dbReference>
<evidence type="ECO:0000256" key="15">
    <source>
        <dbReference type="HAMAP-Rule" id="MF_00741"/>
    </source>
</evidence>
<organism evidence="18 19">
    <name type="scientific">Brachyspira aalborgi</name>
    <dbReference type="NCBI Taxonomy" id="29522"/>
    <lineage>
        <taxon>Bacteria</taxon>
        <taxon>Pseudomonadati</taxon>
        <taxon>Spirochaetota</taxon>
        <taxon>Spirochaetia</taxon>
        <taxon>Brachyspirales</taxon>
        <taxon>Brachyspiraceae</taxon>
        <taxon>Brachyspira</taxon>
    </lineage>
</organism>
<dbReference type="RefSeq" id="WP_147530925.1">
    <property type="nucleotide sequence ID" value="NZ_SAYI01000016.1"/>
</dbReference>
<evidence type="ECO:0000256" key="6">
    <source>
        <dbReference type="ARBA" id="ARBA00022490"/>
    </source>
</evidence>
<gene>
    <name evidence="15" type="primary">purM</name>
    <name evidence="18" type="ORF">EPJ76_05845</name>
</gene>
<dbReference type="GO" id="GO:0004641">
    <property type="term" value="F:phosphoribosylformylglycinamidine cyclo-ligase activity"/>
    <property type="evidence" value="ECO:0007669"/>
    <property type="project" value="UniProtKB-UniRule"/>
</dbReference>
<evidence type="ECO:0000256" key="8">
    <source>
        <dbReference type="ARBA" id="ARBA00022741"/>
    </source>
</evidence>
<proteinExistence type="inferred from homology"/>
<evidence type="ECO:0000256" key="14">
    <source>
        <dbReference type="ARBA" id="ARBA00049057"/>
    </source>
</evidence>
<comment type="catalytic activity">
    <reaction evidence="14 15">
        <text>2-formamido-N(1)-(5-O-phospho-beta-D-ribosyl)acetamidine + ATP = 5-amino-1-(5-phospho-beta-D-ribosyl)imidazole + ADP + phosphate + H(+)</text>
        <dbReference type="Rhea" id="RHEA:23032"/>
        <dbReference type="ChEBI" id="CHEBI:15378"/>
        <dbReference type="ChEBI" id="CHEBI:30616"/>
        <dbReference type="ChEBI" id="CHEBI:43474"/>
        <dbReference type="ChEBI" id="CHEBI:137981"/>
        <dbReference type="ChEBI" id="CHEBI:147287"/>
        <dbReference type="ChEBI" id="CHEBI:456216"/>
        <dbReference type="EC" id="6.3.3.1"/>
    </reaction>
</comment>
<dbReference type="InterPro" id="IPR016188">
    <property type="entry name" value="PurM-like_N"/>
</dbReference>
<keyword evidence="7 15" id="KW-0436">Ligase</keyword>
<comment type="pathway">
    <text evidence="2 15">Purine metabolism; IMP biosynthesis via de novo pathway; 5-amino-1-(5-phospho-D-ribosyl)imidazole from N(2)-formyl-N(1)-(5-phospho-D-ribosyl)glycinamide: step 2/2.</text>
</comment>
<evidence type="ECO:0000313" key="18">
    <source>
        <dbReference type="EMBL" id="TXJ55993.1"/>
    </source>
</evidence>
<evidence type="ECO:0000256" key="13">
    <source>
        <dbReference type="ARBA" id="ARBA00033093"/>
    </source>
</evidence>
<dbReference type="GO" id="GO:0004637">
    <property type="term" value="F:phosphoribosylamine-glycine ligase activity"/>
    <property type="evidence" value="ECO:0007669"/>
    <property type="project" value="TreeGrafter"/>
</dbReference>
<evidence type="ECO:0000259" key="17">
    <source>
        <dbReference type="Pfam" id="PF02769"/>
    </source>
</evidence>
<evidence type="ECO:0000256" key="1">
    <source>
        <dbReference type="ARBA" id="ARBA00004496"/>
    </source>
</evidence>
<dbReference type="FunFam" id="3.30.1330.10:FF:000001">
    <property type="entry name" value="Phosphoribosylformylglycinamidine cyclo-ligase"/>
    <property type="match status" value="1"/>
</dbReference>
<dbReference type="InterPro" id="IPR010918">
    <property type="entry name" value="PurM-like_C_dom"/>
</dbReference>
<evidence type="ECO:0000256" key="9">
    <source>
        <dbReference type="ARBA" id="ARBA00022755"/>
    </source>
</evidence>
<keyword evidence="9 15" id="KW-0658">Purine biosynthesis</keyword>
<name>A0A5C8G1U0_9SPIR</name>
<evidence type="ECO:0000256" key="3">
    <source>
        <dbReference type="ARBA" id="ARBA00010280"/>
    </source>
</evidence>
<evidence type="ECO:0000256" key="4">
    <source>
        <dbReference type="ARBA" id="ARBA00013047"/>
    </source>
</evidence>
<dbReference type="Gene3D" id="3.30.1330.10">
    <property type="entry name" value="PurM-like, N-terminal domain"/>
    <property type="match status" value="1"/>
</dbReference>
<keyword evidence="8 15" id="KW-0547">Nucleotide-binding</keyword>
<feature type="domain" description="PurM-like N-terminal" evidence="16">
    <location>
        <begin position="61"/>
        <end position="165"/>
    </location>
</feature>
<dbReference type="EMBL" id="SAYI01000016">
    <property type="protein sequence ID" value="TXJ55993.1"/>
    <property type="molecule type" value="Genomic_DNA"/>
</dbReference>
<dbReference type="HAMAP" id="MF_00741">
    <property type="entry name" value="AIRS"/>
    <property type="match status" value="1"/>
</dbReference>
<evidence type="ECO:0000256" key="12">
    <source>
        <dbReference type="ARBA" id="ARBA00032931"/>
    </source>
</evidence>
<evidence type="ECO:0000256" key="5">
    <source>
        <dbReference type="ARBA" id="ARBA00020367"/>
    </source>
</evidence>
<comment type="caution">
    <text evidence="18">The sequence shown here is derived from an EMBL/GenBank/DDBJ whole genome shotgun (WGS) entry which is preliminary data.</text>
</comment>
<dbReference type="GO" id="GO:0005829">
    <property type="term" value="C:cytosol"/>
    <property type="evidence" value="ECO:0007669"/>
    <property type="project" value="TreeGrafter"/>
</dbReference>
<dbReference type="CDD" id="cd02196">
    <property type="entry name" value="PurM"/>
    <property type="match status" value="1"/>
</dbReference>
<dbReference type="Pfam" id="PF00586">
    <property type="entry name" value="AIRS"/>
    <property type="match status" value="1"/>
</dbReference>
<dbReference type="InterPro" id="IPR004733">
    <property type="entry name" value="PurM_cligase"/>
</dbReference>
<dbReference type="Pfam" id="PF02769">
    <property type="entry name" value="AIRS_C"/>
    <property type="match status" value="1"/>
</dbReference>
<dbReference type="InterPro" id="IPR036676">
    <property type="entry name" value="PurM-like_C_sf"/>
</dbReference>
<sequence>MNNSKSDIYAKAGVDITAGYKSVELIKKHIAKTNIKGVISSIGGFGGLFELDLKGIKKPILVSGTDGVGTKLKIAFLMNKHDTIGIDCVAMCVNDIICVGAKPLIFLDYIACGKNYPEKISEIVKGISKGCVQSNCALIGGETAEMPDFYAKDEYDLAGYSTGIVDKSKIINNSLIKKGDIIIALSSSGIHSNGFSLVRKILNIDNSNINNVVKELGKKSIGEILLTPTKIYVKPILKLLKKIKVKGISHITGGGFYENIPRCIPNGLCAEIEKNKIKILPIFKYIQKIGNIEERDMFNTFNMGVGMCIIVSKKDTEKTIEILNSCKEDAYIIGKIIENKEKIIFKE</sequence>
<dbReference type="InterPro" id="IPR036921">
    <property type="entry name" value="PurM-like_N_sf"/>
</dbReference>
<dbReference type="Proteomes" id="UP000322327">
    <property type="component" value="Unassembled WGS sequence"/>
</dbReference>
<dbReference type="GO" id="GO:0006189">
    <property type="term" value="P:'de novo' IMP biosynthetic process"/>
    <property type="evidence" value="ECO:0007669"/>
    <property type="project" value="UniProtKB-UniRule"/>
</dbReference>
<dbReference type="UniPathway" id="UPA00074">
    <property type="reaction ID" value="UER00129"/>
</dbReference>
<comment type="similarity">
    <text evidence="3 15">Belongs to the AIR synthase family.</text>
</comment>
<dbReference type="FunFam" id="3.90.650.10:FF:000011">
    <property type="entry name" value="Phosphoribosylformylglycinamidine cyclo-ligase"/>
    <property type="match status" value="1"/>
</dbReference>
<dbReference type="PANTHER" id="PTHR10520">
    <property type="entry name" value="TRIFUNCTIONAL PURINE BIOSYNTHETIC PROTEIN ADENOSINE-3-RELATED"/>
    <property type="match status" value="1"/>
</dbReference>
<evidence type="ECO:0000256" key="2">
    <source>
        <dbReference type="ARBA" id="ARBA00004686"/>
    </source>
</evidence>
<dbReference type="GO" id="GO:0005524">
    <property type="term" value="F:ATP binding"/>
    <property type="evidence" value="ECO:0007669"/>
    <property type="project" value="UniProtKB-KW"/>
</dbReference>
<comment type="subcellular location">
    <subcellularLocation>
        <location evidence="1 15">Cytoplasm</location>
    </subcellularLocation>
</comment>
<reference evidence="18 19" key="1">
    <citation type="journal article" date="1992" name="Lakartidningen">
        <title>[Penicillin V and not amoxicillin is the first choice preparation in acute otitis].</title>
        <authorList>
            <person name="Kamme C."/>
            <person name="Lundgren K."/>
            <person name="Prellner K."/>
        </authorList>
    </citation>
    <scope>NUCLEOTIDE SEQUENCE [LARGE SCALE GENOMIC DNA]</scope>
    <source>
        <strain evidence="18 19">PC3053II</strain>
    </source>
</reference>